<keyword evidence="2" id="KW-1185">Reference proteome</keyword>
<proteinExistence type="predicted"/>
<protein>
    <submittedName>
        <fullName evidence="1">Uncharacterized protein</fullName>
    </submittedName>
</protein>
<evidence type="ECO:0000313" key="2">
    <source>
        <dbReference type="Proteomes" id="UP000665020"/>
    </source>
</evidence>
<name>A0A8A7KPS6_9FIRM</name>
<dbReference type="AlphaFoldDB" id="A0A8A7KPS6"/>
<gene>
    <name evidence="1" type="ORF">GM661_13770</name>
</gene>
<sequence>MLDYEYIEKRRNRPNYFQSNKNKNSRVAVINTEESHISFVEDENNYLDNIFETLIIDYNFPVDNTAIYYLFDRDPKSNTDVELIKKLIYKLRDPYENGDLRGGVLLLSYPSVESFVISNFLTDSYDNDFALGSEAKIFISNNNHIQINNIHEDSIKNAVVELKNYLENEEIDLDIDNFSRANIQIFNKQENYYLKKSTYKTLSLLSIAFLQLGIISFE</sequence>
<accession>A0A8A7KPS6</accession>
<dbReference type="KEGG" id="ifn:GM661_13770"/>
<organism evidence="1 2">
    <name type="scientific">Iocasia fonsfrigidae</name>
    <dbReference type="NCBI Taxonomy" id="2682810"/>
    <lineage>
        <taxon>Bacteria</taxon>
        <taxon>Bacillati</taxon>
        <taxon>Bacillota</taxon>
        <taxon>Clostridia</taxon>
        <taxon>Halanaerobiales</taxon>
        <taxon>Halanaerobiaceae</taxon>
        <taxon>Iocasia</taxon>
    </lineage>
</organism>
<dbReference type="Proteomes" id="UP000665020">
    <property type="component" value="Chromosome"/>
</dbReference>
<reference evidence="1" key="1">
    <citation type="submission" date="2019-12" db="EMBL/GenBank/DDBJ databases">
        <authorList>
            <person name="zhang j."/>
            <person name="sun C.M."/>
        </authorList>
    </citation>
    <scope>NUCLEOTIDE SEQUENCE</scope>
    <source>
        <strain evidence="1">NS-1</strain>
    </source>
</reference>
<evidence type="ECO:0000313" key="1">
    <source>
        <dbReference type="EMBL" id="QTM00045.1"/>
    </source>
</evidence>
<dbReference type="EMBL" id="CP046640">
    <property type="protein sequence ID" value="QTM00045.1"/>
    <property type="molecule type" value="Genomic_DNA"/>
</dbReference>